<evidence type="ECO:0000313" key="5">
    <source>
        <dbReference type="Proteomes" id="UP001236663"/>
    </source>
</evidence>
<evidence type="ECO:0000259" key="3">
    <source>
        <dbReference type="Pfam" id="PF00472"/>
    </source>
</evidence>
<dbReference type="GO" id="GO:0004045">
    <property type="term" value="F:peptidyl-tRNA hydrolase activity"/>
    <property type="evidence" value="ECO:0007669"/>
    <property type="project" value="UniProtKB-EC"/>
</dbReference>
<feature type="compositionally biased region" description="Basic and acidic residues" evidence="2">
    <location>
        <begin position="126"/>
        <end position="138"/>
    </location>
</feature>
<feature type="region of interest" description="Disordered" evidence="2">
    <location>
        <begin position="105"/>
        <end position="138"/>
    </location>
</feature>
<dbReference type="Gene3D" id="3.30.160.20">
    <property type="match status" value="1"/>
</dbReference>
<dbReference type="Pfam" id="PF00472">
    <property type="entry name" value="RF-1"/>
    <property type="match status" value="1"/>
</dbReference>
<evidence type="ECO:0000256" key="2">
    <source>
        <dbReference type="SAM" id="MobiDB-lite"/>
    </source>
</evidence>
<dbReference type="NCBIfam" id="NF006718">
    <property type="entry name" value="PRK09256.1"/>
    <property type="match status" value="1"/>
</dbReference>
<dbReference type="InterPro" id="IPR045853">
    <property type="entry name" value="Pep_chain_release_fac_I_sf"/>
</dbReference>
<dbReference type="Proteomes" id="UP001236663">
    <property type="component" value="Unassembled WGS sequence"/>
</dbReference>
<keyword evidence="4" id="KW-0378">Hydrolase</keyword>
<comment type="caution">
    <text evidence="4">The sequence shown here is derived from an EMBL/GenBank/DDBJ whole genome shotgun (WGS) entry which is preliminary data.</text>
</comment>
<sequence>MSITQKIKEEFFNPEISFQASKSSGPGGQHVNKVNTKIILLFNIPQSNLLLDHEKAILLRKLTKKLDKEGNLVITSQDSRSQIQNKKKAIKKFYGLLKKAFHKKKPRIATKPGRAAKEKRLKAKKIQSEKKQLRGKDW</sequence>
<name>A0ABT8CB63_9BACT</name>
<dbReference type="InterPro" id="IPR000352">
    <property type="entry name" value="Pep_chain_release_fac_I"/>
</dbReference>
<feature type="domain" description="Prokaryotic-type class I peptide chain release factors" evidence="3">
    <location>
        <begin position="14"/>
        <end position="134"/>
    </location>
</feature>
<evidence type="ECO:0000313" key="4">
    <source>
        <dbReference type="EMBL" id="MDN3690053.1"/>
    </source>
</evidence>
<organism evidence="4 5">
    <name type="scientific">Cyclobacterium jeungdonense</name>
    <dbReference type="NCBI Taxonomy" id="708087"/>
    <lineage>
        <taxon>Bacteria</taxon>
        <taxon>Pseudomonadati</taxon>
        <taxon>Bacteroidota</taxon>
        <taxon>Cytophagia</taxon>
        <taxon>Cytophagales</taxon>
        <taxon>Cyclobacteriaceae</taxon>
        <taxon>Cyclobacterium</taxon>
    </lineage>
</organism>
<proteinExistence type="inferred from homology"/>
<gene>
    <name evidence="4" type="primary">arfB</name>
    <name evidence="4" type="ORF">QWZ15_19680</name>
</gene>
<dbReference type="RefSeq" id="WP_163383425.1">
    <property type="nucleotide sequence ID" value="NZ_JAUFQS010000047.1"/>
</dbReference>
<reference evidence="5" key="1">
    <citation type="journal article" date="2019" name="Int. J. Syst. Evol. Microbiol.">
        <title>The Global Catalogue of Microorganisms (GCM) 10K type strain sequencing project: providing services to taxonomists for standard genome sequencing and annotation.</title>
        <authorList>
            <consortium name="The Broad Institute Genomics Platform"/>
            <consortium name="The Broad Institute Genome Sequencing Center for Infectious Disease"/>
            <person name="Wu L."/>
            <person name="Ma J."/>
        </authorList>
    </citation>
    <scope>NUCLEOTIDE SEQUENCE [LARGE SCALE GENOMIC DNA]</scope>
    <source>
        <strain evidence="5">CECT 7706</strain>
    </source>
</reference>
<dbReference type="EC" id="3.1.1.29" evidence="4"/>
<evidence type="ECO:0000256" key="1">
    <source>
        <dbReference type="ARBA" id="ARBA00010835"/>
    </source>
</evidence>
<dbReference type="PANTHER" id="PTHR47814">
    <property type="entry name" value="PEPTIDYL-TRNA HYDROLASE ARFB"/>
    <property type="match status" value="1"/>
</dbReference>
<dbReference type="PANTHER" id="PTHR47814:SF1">
    <property type="entry name" value="PEPTIDYL-TRNA HYDROLASE ARFB"/>
    <property type="match status" value="1"/>
</dbReference>
<keyword evidence="5" id="KW-1185">Reference proteome</keyword>
<accession>A0ABT8CB63</accession>
<comment type="similarity">
    <text evidence="1">Belongs to the prokaryotic/mitochondrial release factor family.</text>
</comment>
<dbReference type="SUPFAM" id="SSF75620">
    <property type="entry name" value="Release factor"/>
    <property type="match status" value="1"/>
</dbReference>
<protein>
    <submittedName>
        <fullName evidence="4">Alternative ribosome rescue aminoacyl-tRNA hydrolase ArfB</fullName>
        <ecNumber evidence="4">3.1.1.29</ecNumber>
    </submittedName>
</protein>
<dbReference type="EMBL" id="JAUFQS010000047">
    <property type="protein sequence ID" value="MDN3690053.1"/>
    <property type="molecule type" value="Genomic_DNA"/>
</dbReference>